<keyword evidence="6 11" id="KW-0798">TonB box</keyword>
<evidence type="ECO:0000256" key="1">
    <source>
        <dbReference type="ARBA" id="ARBA00004571"/>
    </source>
</evidence>
<dbReference type="PANTHER" id="PTHR30069:SF29">
    <property type="entry name" value="HEMOGLOBIN AND HEMOGLOBIN-HAPTOGLOBIN-BINDING PROTEIN 1-RELATED"/>
    <property type="match status" value="1"/>
</dbReference>
<evidence type="ECO:0000256" key="10">
    <source>
        <dbReference type="PROSITE-ProRule" id="PRU01360"/>
    </source>
</evidence>
<keyword evidence="3 10" id="KW-1134">Transmembrane beta strand</keyword>
<feature type="chain" id="PRO_5012574270" evidence="12">
    <location>
        <begin position="30"/>
        <end position="729"/>
    </location>
</feature>
<dbReference type="GO" id="GO:0015344">
    <property type="term" value="F:siderophore uptake transmembrane transporter activity"/>
    <property type="evidence" value="ECO:0007669"/>
    <property type="project" value="TreeGrafter"/>
</dbReference>
<evidence type="ECO:0000256" key="5">
    <source>
        <dbReference type="ARBA" id="ARBA00022729"/>
    </source>
</evidence>
<dbReference type="AlphaFoldDB" id="A0A1W2DDD0"/>
<dbReference type="InterPro" id="IPR036942">
    <property type="entry name" value="Beta-barrel_TonB_sf"/>
</dbReference>
<keyword evidence="4 10" id="KW-0812">Transmembrane</keyword>
<accession>A0A1W2DDD0</accession>
<dbReference type="GO" id="GO:0009279">
    <property type="term" value="C:cell outer membrane"/>
    <property type="evidence" value="ECO:0007669"/>
    <property type="project" value="UniProtKB-SubCell"/>
</dbReference>
<dbReference type="PANTHER" id="PTHR30069">
    <property type="entry name" value="TONB-DEPENDENT OUTER MEMBRANE RECEPTOR"/>
    <property type="match status" value="1"/>
</dbReference>
<dbReference type="GO" id="GO:0044718">
    <property type="term" value="P:siderophore transmembrane transport"/>
    <property type="evidence" value="ECO:0007669"/>
    <property type="project" value="TreeGrafter"/>
</dbReference>
<sequence>MRLKTIISFVLMGLTTTLLGMATAPNAAAAEESIQLETILVTATKTKKNIQDAPGSLTVINREELKKQNIQTVDDALNSLSGMFVKRTKGLMDATPSVSMRGFKGGQYTLVLLDGQPLNDAYTAGVEWGTLPVNNIERIEVVRGAASALYGGNAMGGVINIITRNPDKLELEAGAGYGSNNTRRYRFNVGNRLWDRLSLRLGYEKESTDGYVTTPVLSSIKSGNGNVSGGYAMDDKHGEPTKWVVGDKGDNGGERSSIDGKASFDFSDTGTLAFTAVAARHEYYYGAPNTYMGTFGDTNTYAVAGTDQRARFQPNNYISYTGIGENETDTYTLSCKELIGPVELHARLGTVQSDDRYTLETQSGMADYYTSQGSLKNTENESWFTELSGNIPLGQSHLLTLGTTYRTDASDTNDYDVPFYRSFSGKSASTFYSGGNSKAWALFAQDEWQVTEPFSLYMGLRYDSWKVYDGASGVPGLETKYESNRESAISPKIAAVWKPLSNTTCKASVGHAFRAPTLYELYRSWQSGSTTYQSEPDLRPETAWTYELGVDQYFFDKKTRVSLTGYRNDIEDLIYYRVEGATKTRDNAGTARTYGVEFEASQKITDRLSLWGNVTYTDARIIDNPTDPTSENKQISGIPEWAWNMGLDTQYEWCKASVVGRYYSKLEEDTKDGVYGTYEPAFFLDAKVILTPLKCMELSLSVDNILDEEYYEYYKGDGRTFFAELTFRY</sequence>
<name>A0A1W2DDD0_9BACT</name>
<proteinExistence type="inferred from homology"/>
<evidence type="ECO:0000259" key="14">
    <source>
        <dbReference type="Pfam" id="PF07715"/>
    </source>
</evidence>
<feature type="domain" description="TonB-dependent receptor plug" evidence="14">
    <location>
        <begin position="50"/>
        <end position="158"/>
    </location>
</feature>
<feature type="domain" description="TonB-dependent receptor-like beta-barrel" evidence="13">
    <location>
        <begin position="284"/>
        <end position="705"/>
    </location>
</feature>
<evidence type="ECO:0000256" key="12">
    <source>
        <dbReference type="SAM" id="SignalP"/>
    </source>
</evidence>
<dbReference type="Pfam" id="PF00593">
    <property type="entry name" value="TonB_dep_Rec_b-barrel"/>
    <property type="match status" value="1"/>
</dbReference>
<evidence type="ECO:0000313" key="16">
    <source>
        <dbReference type="Proteomes" id="UP000192418"/>
    </source>
</evidence>
<dbReference type="PROSITE" id="PS52016">
    <property type="entry name" value="TONB_DEPENDENT_REC_3"/>
    <property type="match status" value="1"/>
</dbReference>
<dbReference type="RefSeq" id="WP_170923849.1">
    <property type="nucleotide sequence ID" value="NZ_FWXY01000017.1"/>
</dbReference>
<comment type="subcellular location">
    <subcellularLocation>
        <location evidence="1 10">Cell outer membrane</location>
        <topology evidence="1 10">Multi-pass membrane protein</topology>
    </subcellularLocation>
</comment>
<evidence type="ECO:0000259" key="13">
    <source>
        <dbReference type="Pfam" id="PF00593"/>
    </source>
</evidence>
<dbReference type="SUPFAM" id="SSF56935">
    <property type="entry name" value="Porins"/>
    <property type="match status" value="1"/>
</dbReference>
<evidence type="ECO:0000256" key="7">
    <source>
        <dbReference type="ARBA" id="ARBA00023136"/>
    </source>
</evidence>
<evidence type="ECO:0000256" key="11">
    <source>
        <dbReference type="RuleBase" id="RU003357"/>
    </source>
</evidence>
<evidence type="ECO:0000256" key="9">
    <source>
        <dbReference type="ARBA" id="ARBA00023237"/>
    </source>
</evidence>
<keyword evidence="5 12" id="KW-0732">Signal</keyword>
<protein>
    <submittedName>
        <fullName evidence="15">Iron complex outermembrane recepter protein</fullName>
    </submittedName>
</protein>
<dbReference type="STRING" id="1121400.SAMN02746065_11714"/>
<keyword evidence="16" id="KW-1185">Reference proteome</keyword>
<dbReference type="InterPro" id="IPR039426">
    <property type="entry name" value="TonB-dep_rcpt-like"/>
</dbReference>
<reference evidence="15 16" key="1">
    <citation type="submission" date="2017-04" db="EMBL/GenBank/DDBJ databases">
        <authorList>
            <person name="Afonso C.L."/>
            <person name="Miller P.J."/>
            <person name="Scott M.A."/>
            <person name="Spackman E."/>
            <person name="Goraichik I."/>
            <person name="Dimitrov K.M."/>
            <person name="Suarez D.L."/>
            <person name="Swayne D.E."/>
        </authorList>
    </citation>
    <scope>NUCLEOTIDE SEQUENCE [LARGE SCALE GENOMIC DNA]</scope>
    <source>
        <strain evidence="15 16">DSM 3385</strain>
    </source>
</reference>
<dbReference type="InterPro" id="IPR037066">
    <property type="entry name" value="Plug_dom_sf"/>
</dbReference>
<keyword evidence="8" id="KW-0675">Receptor</keyword>
<keyword evidence="9 10" id="KW-0998">Cell outer membrane</keyword>
<evidence type="ECO:0000313" key="15">
    <source>
        <dbReference type="EMBL" id="SMC95471.1"/>
    </source>
</evidence>
<dbReference type="PROSITE" id="PS00430">
    <property type="entry name" value="TONB_DEPENDENT_REC_1"/>
    <property type="match status" value="1"/>
</dbReference>
<dbReference type="EMBL" id="FWXY01000017">
    <property type="protein sequence ID" value="SMC95471.1"/>
    <property type="molecule type" value="Genomic_DNA"/>
</dbReference>
<dbReference type="Gene3D" id="2.40.170.20">
    <property type="entry name" value="TonB-dependent receptor, beta-barrel domain"/>
    <property type="match status" value="1"/>
</dbReference>
<dbReference type="InterPro" id="IPR012910">
    <property type="entry name" value="Plug_dom"/>
</dbReference>
<dbReference type="Proteomes" id="UP000192418">
    <property type="component" value="Unassembled WGS sequence"/>
</dbReference>
<keyword evidence="7 10" id="KW-0472">Membrane</keyword>
<comment type="similarity">
    <text evidence="10 11">Belongs to the TonB-dependent receptor family.</text>
</comment>
<gene>
    <name evidence="15" type="ORF">SAMN02746065_11714</name>
</gene>
<dbReference type="Pfam" id="PF07715">
    <property type="entry name" value="Plug"/>
    <property type="match status" value="1"/>
</dbReference>
<dbReference type="Gene3D" id="2.170.130.10">
    <property type="entry name" value="TonB-dependent receptor, plug domain"/>
    <property type="match status" value="1"/>
</dbReference>
<evidence type="ECO:0000256" key="8">
    <source>
        <dbReference type="ARBA" id="ARBA00023170"/>
    </source>
</evidence>
<evidence type="ECO:0000256" key="2">
    <source>
        <dbReference type="ARBA" id="ARBA00022448"/>
    </source>
</evidence>
<feature type="signal peptide" evidence="12">
    <location>
        <begin position="1"/>
        <end position="29"/>
    </location>
</feature>
<evidence type="ECO:0000256" key="3">
    <source>
        <dbReference type="ARBA" id="ARBA00022452"/>
    </source>
</evidence>
<evidence type="ECO:0000256" key="6">
    <source>
        <dbReference type="ARBA" id="ARBA00023077"/>
    </source>
</evidence>
<dbReference type="InterPro" id="IPR010916">
    <property type="entry name" value="TonB_box_CS"/>
</dbReference>
<evidence type="ECO:0000256" key="4">
    <source>
        <dbReference type="ARBA" id="ARBA00022692"/>
    </source>
</evidence>
<dbReference type="CDD" id="cd01347">
    <property type="entry name" value="ligand_gated_channel"/>
    <property type="match status" value="1"/>
</dbReference>
<keyword evidence="2 10" id="KW-0813">Transport</keyword>
<organism evidence="15 16">
    <name type="scientific">Desulfocicer vacuolatum DSM 3385</name>
    <dbReference type="NCBI Taxonomy" id="1121400"/>
    <lineage>
        <taxon>Bacteria</taxon>
        <taxon>Pseudomonadati</taxon>
        <taxon>Thermodesulfobacteriota</taxon>
        <taxon>Desulfobacteria</taxon>
        <taxon>Desulfobacterales</taxon>
        <taxon>Desulfobacteraceae</taxon>
        <taxon>Desulfocicer</taxon>
    </lineage>
</organism>
<dbReference type="InterPro" id="IPR000531">
    <property type="entry name" value="Beta-barrel_TonB"/>
</dbReference>